<proteinExistence type="predicted"/>
<sequence length="130" mass="14817">MSMAATLSKSIAYSYFSPCTVTHVTIYALNLFDIADRDEYLAYSKRSPQEVAKHGGRVVALGQFNDAMLGDIEPRKVLILVEWDSREAFDSYCDDPELADLHAHRENGSSSYIWHLFDRLDDLRPLLKTE</sequence>
<dbReference type="Gene3D" id="3.30.70.100">
    <property type="match status" value="1"/>
</dbReference>
<evidence type="ECO:0000259" key="1">
    <source>
        <dbReference type="Pfam" id="PF07045"/>
    </source>
</evidence>
<dbReference type="Proteomes" id="UP000466187">
    <property type="component" value="Chromosome"/>
</dbReference>
<reference evidence="2 3" key="1">
    <citation type="journal article" date="2019" name="Emerg. Microbes Infect.">
        <title>Comprehensive subspecies identification of 175 nontuberculous mycobacteria species based on 7547 genomic profiles.</title>
        <authorList>
            <person name="Matsumoto Y."/>
            <person name="Kinjo T."/>
            <person name="Motooka D."/>
            <person name="Nabeya D."/>
            <person name="Jung N."/>
            <person name="Uechi K."/>
            <person name="Horii T."/>
            <person name="Iida T."/>
            <person name="Fujita J."/>
            <person name="Nakamura S."/>
        </authorList>
    </citation>
    <scope>NUCLEOTIDE SEQUENCE [LARGE SCALE GENOMIC DNA]</scope>
    <source>
        <strain evidence="2 3">JCM 12688</strain>
    </source>
</reference>
<accession>A0A7I7WPM7</accession>
<name>A0A7I7WPM7_MYCGU</name>
<gene>
    <name evidence="2" type="ORF">MGAD_33950</name>
</gene>
<dbReference type="InterPro" id="IPR011008">
    <property type="entry name" value="Dimeric_a/b-barrel"/>
</dbReference>
<dbReference type="Pfam" id="PF07045">
    <property type="entry name" value="DUF1330"/>
    <property type="match status" value="1"/>
</dbReference>
<evidence type="ECO:0000313" key="2">
    <source>
        <dbReference type="EMBL" id="BBZ19060.1"/>
    </source>
</evidence>
<dbReference type="InterPro" id="IPR010753">
    <property type="entry name" value="DUF1330"/>
</dbReference>
<protein>
    <recommendedName>
        <fullName evidence="1">DUF1330 domain-containing protein</fullName>
    </recommendedName>
</protein>
<organism evidence="2 3">
    <name type="scientific">Mycolicibacterium gadium</name>
    <name type="common">Mycobacterium gadium</name>
    <dbReference type="NCBI Taxonomy" id="1794"/>
    <lineage>
        <taxon>Bacteria</taxon>
        <taxon>Bacillati</taxon>
        <taxon>Actinomycetota</taxon>
        <taxon>Actinomycetes</taxon>
        <taxon>Mycobacteriales</taxon>
        <taxon>Mycobacteriaceae</taxon>
        <taxon>Mycolicibacterium</taxon>
    </lineage>
</organism>
<dbReference type="AlphaFoldDB" id="A0A7I7WPM7"/>
<evidence type="ECO:0000313" key="3">
    <source>
        <dbReference type="Proteomes" id="UP000466187"/>
    </source>
</evidence>
<dbReference type="KEGG" id="mgad:MGAD_33950"/>
<dbReference type="SUPFAM" id="SSF54909">
    <property type="entry name" value="Dimeric alpha+beta barrel"/>
    <property type="match status" value="1"/>
</dbReference>
<feature type="domain" description="DUF1330" evidence="1">
    <location>
        <begin position="26"/>
        <end position="110"/>
    </location>
</feature>
<dbReference type="EMBL" id="AP022608">
    <property type="protein sequence ID" value="BBZ19060.1"/>
    <property type="molecule type" value="Genomic_DNA"/>
</dbReference>